<protein>
    <submittedName>
        <fullName evidence="2">EAL domain-containing protein</fullName>
    </submittedName>
</protein>
<dbReference type="Proteomes" id="UP000320359">
    <property type="component" value="Unassembled WGS sequence"/>
</dbReference>
<feature type="domain" description="EAL" evidence="1">
    <location>
        <begin position="4"/>
        <end position="261"/>
    </location>
</feature>
<evidence type="ECO:0000313" key="2">
    <source>
        <dbReference type="EMBL" id="TRW50211.1"/>
    </source>
</evidence>
<dbReference type="PANTHER" id="PTHR33121">
    <property type="entry name" value="CYCLIC DI-GMP PHOSPHODIESTERASE PDEF"/>
    <property type="match status" value="1"/>
</dbReference>
<dbReference type="SMART" id="SM00052">
    <property type="entry name" value="EAL"/>
    <property type="match status" value="1"/>
</dbReference>
<dbReference type="InterPro" id="IPR035919">
    <property type="entry name" value="EAL_sf"/>
</dbReference>
<dbReference type="Pfam" id="PF00563">
    <property type="entry name" value="EAL"/>
    <property type="match status" value="1"/>
</dbReference>
<dbReference type="OrthoDB" id="9842174at2"/>
<dbReference type="InterPro" id="IPR001633">
    <property type="entry name" value="EAL_dom"/>
</dbReference>
<comment type="caution">
    <text evidence="2">The sequence shown here is derived from an EMBL/GenBank/DDBJ whole genome shotgun (WGS) entry which is preliminary data.</text>
</comment>
<dbReference type="Gene3D" id="3.20.20.450">
    <property type="entry name" value="EAL domain"/>
    <property type="match status" value="1"/>
</dbReference>
<dbReference type="RefSeq" id="WP_143234956.1">
    <property type="nucleotide sequence ID" value="NZ_VJWL01000001.1"/>
</dbReference>
<keyword evidence="3" id="KW-1185">Reference proteome</keyword>
<dbReference type="GO" id="GO:0071111">
    <property type="term" value="F:cyclic-guanylate-specific phosphodiesterase activity"/>
    <property type="evidence" value="ECO:0007669"/>
    <property type="project" value="InterPro"/>
</dbReference>
<accession>A0A552X5A8</accession>
<reference evidence="2 3" key="1">
    <citation type="submission" date="2019-07" db="EMBL/GenBank/DDBJ databases">
        <authorList>
            <person name="Yang M."/>
            <person name="Zhao D."/>
            <person name="Xiang H."/>
        </authorList>
    </citation>
    <scope>NUCLEOTIDE SEQUENCE [LARGE SCALE GENOMIC DNA]</scope>
    <source>
        <strain evidence="2 3">IM1326</strain>
    </source>
</reference>
<evidence type="ECO:0000259" key="1">
    <source>
        <dbReference type="PROSITE" id="PS50883"/>
    </source>
</evidence>
<gene>
    <name evidence="2" type="ORF">FM042_05080</name>
</gene>
<dbReference type="SUPFAM" id="SSF141868">
    <property type="entry name" value="EAL domain-like"/>
    <property type="match status" value="1"/>
</dbReference>
<dbReference type="EMBL" id="VJWL01000001">
    <property type="protein sequence ID" value="TRW50211.1"/>
    <property type="molecule type" value="Genomic_DNA"/>
</dbReference>
<proteinExistence type="predicted"/>
<sequence length="301" mass="34072">MVTPVANMAVLFEAIEEDSVSLFFEPVVRVSQAATSLYALHCGIDAKSLNFSEQELECVLSTAERHGLSGVIDQHCIRLAMREFAGSSVLSMEPKLTLLITANLDSFSSPAIVRDMQKQANALNFDLSQLVICIIERSSSRMFSEQIDVMREAIELGIRFCGVHTKAFPTRIDFLLQKEFTLLKINEDMVKEAITSQPMSKYFHNFYDSAHNLGKQVLIFGVESEQMLLCMRANGYEVLAGKYFSGPLSREQTEKMVLYWRNREIHVSLRTSRSHKLGLLHISALEDFSNDPRVVFLSHHQ</sequence>
<name>A0A552X5A8_9GAMM</name>
<evidence type="ECO:0000313" key="3">
    <source>
        <dbReference type="Proteomes" id="UP000320359"/>
    </source>
</evidence>
<dbReference type="AlphaFoldDB" id="A0A552X5A8"/>
<dbReference type="PROSITE" id="PS50883">
    <property type="entry name" value="EAL"/>
    <property type="match status" value="1"/>
</dbReference>
<dbReference type="PANTHER" id="PTHR33121:SF79">
    <property type="entry name" value="CYCLIC DI-GMP PHOSPHODIESTERASE PDED-RELATED"/>
    <property type="match status" value="1"/>
</dbReference>
<organism evidence="2 3">
    <name type="scientific">Aliidiomarina halalkaliphila</name>
    <dbReference type="NCBI Taxonomy" id="2593535"/>
    <lineage>
        <taxon>Bacteria</taxon>
        <taxon>Pseudomonadati</taxon>
        <taxon>Pseudomonadota</taxon>
        <taxon>Gammaproteobacteria</taxon>
        <taxon>Alteromonadales</taxon>
        <taxon>Idiomarinaceae</taxon>
        <taxon>Aliidiomarina</taxon>
    </lineage>
</organism>
<dbReference type="InterPro" id="IPR050706">
    <property type="entry name" value="Cyclic-di-GMP_PDE-like"/>
</dbReference>